<protein>
    <submittedName>
        <fullName evidence="6">Antimicrobial peptide FM-CATH1</fullName>
    </submittedName>
</protein>
<evidence type="ECO:0000256" key="1">
    <source>
        <dbReference type="ARBA" id="ARBA00004613"/>
    </source>
</evidence>
<dbReference type="GO" id="GO:0005615">
    <property type="term" value="C:extracellular space"/>
    <property type="evidence" value="ECO:0007669"/>
    <property type="project" value="TreeGrafter"/>
</dbReference>
<feature type="chain" id="PRO_5014159224" evidence="5">
    <location>
        <begin position="21"/>
        <end position="148"/>
    </location>
</feature>
<evidence type="ECO:0000256" key="5">
    <source>
        <dbReference type="SAM" id="SignalP"/>
    </source>
</evidence>
<sequence length="148" mass="16759">MKVWQCVLWICAITLHSARSQSSDQDGWIREALDLYNQKDDGEFCFKFLSDLPDALLEEEGDSQSIGFLIKETDCLKSEGQDLEQCDYKEDGEVKACVLSAEEEVKCVSLSEKRRTRRAIKKLKTKVLNKLKQKLQAVGNLIGSVIKA</sequence>
<name>A0A2H4FQ55_FEJMU</name>
<dbReference type="AlphaFoldDB" id="A0A2H4FQ55"/>
<organism evidence="6">
    <name type="scientific">Fejervarya multistriata</name>
    <name type="common">Hong Kong paddy frog</name>
    <name type="synonym">Rana multistriata</name>
    <dbReference type="NCBI Taxonomy" id="429310"/>
    <lineage>
        <taxon>Eukaryota</taxon>
        <taxon>Metazoa</taxon>
        <taxon>Chordata</taxon>
        <taxon>Craniata</taxon>
        <taxon>Vertebrata</taxon>
        <taxon>Euteleostomi</taxon>
        <taxon>Amphibia</taxon>
        <taxon>Batrachia</taxon>
        <taxon>Anura</taxon>
        <taxon>Neobatrachia</taxon>
        <taxon>Ranoidea</taxon>
        <taxon>Dicroglossidae</taxon>
        <taxon>Dicroglossinae</taxon>
        <taxon>Fejervarya</taxon>
    </lineage>
</organism>
<dbReference type="PANTHER" id="PTHR10206">
    <property type="entry name" value="CATHELICIDIN"/>
    <property type="match status" value="1"/>
</dbReference>
<keyword evidence="4" id="KW-1015">Disulfide bond</keyword>
<comment type="subcellular location">
    <subcellularLocation>
        <location evidence="1">Secreted</location>
    </subcellularLocation>
</comment>
<dbReference type="SUPFAM" id="SSF54403">
    <property type="entry name" value="Cystatin/monellin"/>
    <property type="match status" value="1"/>
</dbReference>
<dbReference type="Pfam" id="PF00666">
    <property type="entry name" value="Cathelicidins"/>
    <property type="match status" value="1"/>
</dbReference>
<dbReference type="GO" id="GO:0006952">
    <property type="term" value="P:defense response"/>
    <property type="evidence" value="ECO:0007669"/>
    <property type="project" value="InterPro"/>
</dbReference>
<proteinExistence type="evidence at transcript level"/>
<dbReference type="PANTHER" id="PTHR10206:SF0">
    <property type="entry name" value="CATHELICIDIN B1-RELATED"/>
    <property type="match status" value="1"/>
</dbReference>
<comment type="similarity">
    <text evidence="2">Belongs to the cathelicidin family.</text>
</comment>
<keyword evidence="3" id="KW-0964">Secreted</keyword>
<dbReference type="InterPro" id="IPR046350">
    <property type="entry name" value="Cystatin_sf"/>
</dbReference>
<accession>A0A2H4FQ55</accession>
<evidence type="ECO:0000256" key="4">
    <source>
        <dbReference type="ARBA" id="ARBA00023157"/>
    </source>
</evidence>
<keyword evidence="5" id="KW-0732">Signal</keyword>
<dbReference type="EMBL" id="KX495359">
    <property type="protein sequence ID" value="AOY41535.1"/>
    <property type="molecule type" value="mRNA"/>
</dbReference>
<dbReference type="Gene3D" id="3.10.450.10">
    <property type="match status" value="1"/>
</dbReference>
<evidence type="ECO:0000313" key="6">
    <source>
        <dbReference type="EMBL" id="AOY41535.1"/>
    </source>
</evidence>
<evidence type="ECO:0000256" key="3">
    <source>
        <dbReference type="ARBA" id="ARBA00022525"/>
    </source>
</evidence>
<evidence type="ECO:0000256" key="2">
    <source>
        <dbReference type="ARBA" id="ARBA00005320"/>
    </source>
</evidence>
<reference evidence="6" key="1">
    <citation type="submission" date="2016-07" db="EMBL/GenBank/DDBJ databases">
        <title>Identification and characterization of two novel cathelicidins from the frog Fejervarya multistriata.</title>
        <authorList>
            <person name="Wang A."/>
            <person name="Yu H."/>
            <person name="Wang Y."/>
        </authorList>
    </citation>
    <scope>NUCLEOTIDE SEQUENCE</scope>
</reference>
<feature type="signal peptide" evidence="5">
    <location>
        <begin position="1"/>
        <end position="20"/>
    </location>
</feature>
<dbReference type="InterPro" id="IPR001894">
    <property type="entry name" value="Cathelicidin-like"/>
</dbReference>